<gene>
    <name evidence="2" type="ORF">R50_0797</name>
</gene>
<dbReference type="InterPro" id="IPR003787">
    <property type="entry name" value="Sulphur_relay_DsrE/F-like"/>
</dbReference>
<proteinExistence type="inferred from homology"/>
<keyword evidence="3" id="KW-1185">Reference proteome</keyword>
<dbReference type="PANTHER" id="PTHR38780:SF1">
    <property type="entry name" value="PROTEIN TUSC"/>
    <property type="match status" value="1"/>
</dbReference>
<sequence length="118" mass="12702">MADRLLILVRRPPVGTHNSLEAFRVALGLLVGNVEPAVVLLEDGVYNALPGVDPTRVGRAALGVFLEEAVDWEVPIYLVREDAQARGLDPAQLASFVRPLARAELGALIREYGTVAGF</sequence>
<evidence type="ECO:0000313" key="2">
    <source>
        <dbReference type="EMBL" id="CAB1128303.1"/>
    </source>
</evidence>
<dbReference type="Pfam" id="PF02635">
    <property type="entry name" value="DsrE"/>
    <property type="match status" value="1"/>
</dbReference>
<organism evidence="2 3">
    <name type="scientific">Candidatus Hydrogenisulfobacillus filiaventi</name>
    <dbReference type="NCBI Taxonomy" id="2707344"/>
    <lineage>
        <taxon>Bacteria</taxon>
        <taxon>Bacillati</taxon>
        <taxon>Bacillota</taxon>
        <taxon>Clostridia</taxon>
        <taxon>Eubacteriales</taxon>
        <taxon>Clostridiales Family XVII. Incertae Sedis</taxon>
        <taxon>Candidatus Hydrogenisulfobacillus</taxon>
    </lineage>
</organism>
<dbReference type="KEGG" id="hfv:R50_0797"/>
<dbReference type="PANTHER" id="PTHR38780">
    <property type="entry name" value="PROTEIN TUSC"/>
    <property type="match status" value="1"/>
</dbReference>
<reference evidence="2 3" key="1">
    <citation type="submission" date="2020-02" db="EMBL/GenBank/DDBJ databases">
        <authorList>
            <person name="Hogendoorn C."/>
        </authorList>
    </citation>
    <scope>NUCLEOTIDE SEQUENCE [LARGE SCALE GENOMIC DNA]</scope>
    <source>
        <strain evidence="2">R501</strain>
    </source>
</reference>
<comment type="similarity">
    <text evidence="1">Belongs to the DsrF/TusC family.</text>
</comment>
<dbReference type="InterPro" id="IPR017462">
    <property type="entry name" value="Sulphur_relay_TusC/DsrF"/>
</dbReference>
<dbReference type="EMBL" id="LR778114">
    <property type="protein sequence ID" value="CAB1128303.1"/>
    <property type="molecule type" value="Genomic_DNA"/>
</dbReference>
<evidence type="ECO:0000256" key="1">
    <source>
        <dbReference type="ARBA" id="ARBA00005996"/>
    </source>
</evidence>
<dbReference type="Gene3D" id="3.40.1260.10">
    <property type="entry name" value="DsrEFH-like"/>
    <property type="match status" value="1"/>
</dbReference>
<accession>A0A6F8ZF94</accession>
<dbReference type="Proteomes" id="UP000503399">
    <property type="component" value="Chromosome"/>
</dbReference>
<dbReference type="InterPro" id="IPR027396">
    <property type="entry name" value="DsrEFH-like"/>
</dbReference>
<dbReference type="SUPFAM" id="SSF75169">
    <property type="entry name" value="DsrEFH-like"/>
    <property type="match status" value="1"/>
</dbReference>
<dbReference type="AlphaFoldDB" id="A0A6F8ZF94"/>
<evidence type="ECO:0000313" key="3">
    <source>
        <dbReference type="Proteomes" id="UP000503399"/>
    </source>
</evidence>
<name>A0A6F8ZF94_9FIRM</name>
<protein>
    <submittedName>
        <fullName evidence="2">Putative DrsE domain-containing protein</fullName>
    </submittedName>
</protein>